<reference evidence="1 2" key="1">
    <citation type="submission" date="2021-02" db="EMBL/GenBank/DDBJ databases">
        <title>Variation within the Batrachochytrium salamandrivorans European outbreak.</title>
        <authorList>
            <person name="Kelly M."/>
            <person name="Pasmans F."/>
            <person name="Shea T.P."/>
            <person name="Munoz J.F."/>
            <person name="Carranza S."/>
            <person name="Cuomo C.A."/>
            <person name="Martel A."/>
        </authorList>
    </citation>
    <scope>NUCLEOTIDE SEQUENCE [LARGE SCALE GENOMIC DNA]</scope>
    <source>
        <strain evidence="1 2">AMFP18/2</strain>
    </source>
</reference>
<accession>A0ABQ8FJX8</accession>
<evidence type="ECO:0000313" key="2">
    <source>
        <dbReference type="Proteomes" id="UP001648503"/>
    </source>
</evidence>
<keyword evidence="2" id="KW-1185">Reference proteome</keyword>
<gene>
    <name evidence="1" type="ORF">BASA50_003057</name>
</gene>
<sequence length="165" mass="19386">MPTLSKKEMNSRLSALRELDSGALRMAQHHDQQLADLESKCHSLELRKRYLRRIQSVLHNSMHDDHLVRSLITDIKSEMDCHENVSPLIQYAQYMHCTCQEKGRDPNVMPKQTAVDIKDDAYELHKQLVLQLTDIQNHVQELQMELDDINRFMDEMFLMASQLQK</sequence>
<organism evidence="1 2">
    <name type="scientific">Batrachochytrium salamandrivorans</name>
    <dbReference type="NCBI Taxonomy" id="1357716"/>
    <lineage>
        <taxon>Eukaryota</taxon>
        <taxon>Fungi</taxon>
        <taxon>Fungi incertae sedis</taxon>
        <taxon>Chytridiomycota</taxon>
        <taxon>Chytridiomycota incertae sedis</taxon>
        <taxon>Chytridiomycetes</taxon>
        <taxon>Rhizophydiales</taxon>
        <taxon>Rhizophydiales incertae sedis</taxon>
        <taxon>Batrachochytrium</taxon>
    </lineage>
</organism>
<dbReference type="Proteomes" id="UP001648503">
    <property type="component" value="Unassembled WGS sequence"/>
</dbReference>
<evidence type="ECO:0000313" key="1">
    <source>
        <dbReference type="EMBL" id="KAH6599360.1"/>
    </source>
</evidence>
<dbReference type="EMBL" id="JAFCIX010000066">
    <property type="protein sequence ID" value="KAH6599360.1"/>
    <property type="molecule type" value="Genomic_DNA"/>
</dbReference>
<evidence type="ECO:0008006" key="3">
    <source>
        <dbReference type="Google" id="ProtNLM"/>
    </source>
</evidence>
<comment type="caution">
    <text evidence="1">The sequence shown here is derived from an EMBL/GenBank/DDBJ whole genome shotgun (WGS) entry which is preliminary data.</text>
</comment>
<proteinExistence type="predicted"/>
<protein>
    <recommendedName>
        <fullName evidence="3">Nucleoporin Nup54 alpha-helical domain-containing protein</fullName>
    </recommendedName>
</protein>
<name>A0ABQ8FJX8_9FUNG</name>